<feature type="transmembrane region" description="Helical" evidence="6">
    <location>
        <begin position="358"/>
        <end position="383"/>
    </location>
</feature>
<dbReference type="GO" id="GO:0016567">
    <property type="term" value="P:protein ubiquitination"/>
    <property type="evidence" value="ECO:0007669"/>
    <property type="project" value="TreeGrafter"/>
</dbReference>
<feature type="transmembrane region" description="Helical" evidence="6">
    <location>
        <begin position="275"/>
        <end position="294"/>
    </location>
</feature>
<evidence type="ECO:0000256" key="4">
    <source>
        <dbReference type="ARBA" id="ARBA00023136"/>
    </source>
</evidence>
<feature type="transmembrane region" description="Helical" evidence="6">
    <location>
        <begin position="140"/>
        <end position="159"/>
    </location>
</feature>
<evidence type="ECO:0000256" key="1">
    <source>
        <dbReference type="ARBA" id="ARBA00004141"/>
    </source>
</evidence>
<keyword evidence="4 6" id="KW-0472">Membrane</keyword>
<sequence>MKHHTCFDRRLFNLGNDDEHSHYHFWWNDIVGAIIWFITAGIAVSCGVGGGGVYVPLGIIILQFAPKPAAGLSQASIFGACIGGLILNTRSRHPQEKIRHDPGVGEVRPMQVELKSEREEKEYLERGGVFYTRPVIDYDMFLFTSPLQVAGAVLGVLIQKLLPNWLYLMTAGVLLAMMAYMTYGKYKSSAAKEVKARENELATVNGRQQEKSDDDTPQTQTQNVECEGKNDALHCSLTIITESVETNTKVLKDSHLENRIAFLEHDMRQYPLEKIAAVCTFWCGLFVLNLMIGGREFESVIGIDCQSTWYSVLIAAQFVWLFSFAAYYGSKLIPAQIARKSVQYPFLNGDTAWDQSLLWFYGISSFMSGAVGGLIGIGGASILGPLMLVKGVHPSVSTATNATMVMMTSSSVAVMYIISGIVPTSYAVFYFFVCLAGALFGKSKIDAYVKRTGRTSLLILILAAIIAFATIGCFVILLIRLADQDWCFDGFNEFCDVSTTDDNDDICVRFSNRIPENLSSRLFLQ</sequence>
<evidence type="ECO:0000313" key="8">
    <source>
        <dbReference type="Proteomes" id="UP000198406"/>
    </source>
</evidence>
<reference evidence="7 8" key="1">
    <citation type="journal article" date="2015" name="Plant Cell">
        <title>Oil accumulation by the oleaginous diatom Fistulifera solaris as revealed by the genome and transcriptome.</title>
        <authorList>
            <person name="Tanaka T."/>
            <person name="Maeda Y."/>
            <person name="Veluchamy A."/>
            <person name="Tanaka M."/>
            <person name="Abida H."/>
            <person name="Marechal E."/>
            <person name="Bowler C."/>
            <person name="Muto M."/>
            <person name="Sunaga Y."/>
            <person name="Tanaka M."/>
            <person name="Yoshino T."/>
            <person name="Taniguchi T."/>
            <person name="Fukuda Y."/>
            <person name="Nemoto M."/>
            <person name="Matsumoto M."/>
            <person name="Wong P.S."/>
            <person name="Aburatani S."/>
            <person name="Fujibuchi W."/>
        </authorList>
    </citation>
    <scope>NUCLEOTIDE SEQUENCE [LARGE SCALE GENOMIC DNA]</scope>
    <source>
        <strain evidence="7 8">JPCC DA0580</strain>
    </source>
</reference>
<dbReference type="PANTHER" id="PTHR14255">
    <property type="entry name" value="CEREBLON"/>
    <property type="match status" value="1"/>
</dbReference>
<keyword evidence="3 6" id="KW-1133">Transmembrane helix</keyword>
<dbReference type="GO" id="GO:0016020">
    <property type="term" value="C:membrane"/>
    <property type="evidence" value="ECO:0007669"/>
    <property type="project" value="UniProtKB-SubCell"/>
</dbReference>
<feature type="transmembrane region" description="Helical" evidence="6">
    <location>
        <begin position="165"/>
        <end position="183"/>
    </location>
</feature>
<feature type="transmembrane region" description="Helical" evidence="6">
    <location>
        <begin position="34"/>
        <end position="65"/>
    </location>
</feature>
<evidence type="ECO:0000256" key="6">
    <source>
        <dbReference type="SAM" id="Phobius"/>
    </source>
</evidence>
<dbReference type="Proteomes" id="UP000198406">
    <property type="component" value="Unassembled WGS sequence"/>
</dbReference>
<evidence type="ECO:0000256" key="2">
    <source>
        <dbReference type="ARBA" id="ARBA00022692"/>
    </source>
</evidence>
<organism evidence="7 8">
    <name type="scientific">Fistulifera solaris</name>
    <name type="common">Oleaginous diatom</name>
    <dbReference type="NCBI Taxonomy" id="1519565"/>
    <lineage>
        <taxon>Eukaryota</taxon>
        <taxon>Sar</taxon>
        <taxon>Stramenopiles</taxon>
        <taxon>Ochrophyta</taxon>
        <taxon>Bacillariophyta</taxon>
        <taxon>Bacillariophyceae</taxon>
        <taxon>Bacillariophycidae</taxon>
        <taxon>Naviculales</taxon>
        <taxon>Naviculaceae</taxon>
        <taxon>Fistulifera</taxon>
    </lineage>
</organism>
<dbReference type="GO" id="GO:0031464">
    <property type="term" value="C:Cul4A-RING E3 ubiquitin ligase complex"/>
    <property type="evidence" value="ECO:0007669"/>
    <property type="project" value="TreeGrafter"/>
</dbReference>
<feature type="transmembrane region" description="Helical" evidence="6">
    <location>
        <begin position="71"/>
        <end position="89"/>
    </location>
</feature>
<name>A0A1Z5KRD9_FISSO</name>
<dbReference type="OrthoDB" id="434519at2759"/>
<dbReference type="AlphaFoldDB" id="A0A1Z5KRD9"/>
<evidence type="ECO:0000256" key="5">
    <source>
        <dbReference type="SAM" id="MobiDB-lite"/>
    </source>
</evidence>
<dbReference type="PANTHER" id="PTHR14255:SF3">
    <property type="entry name" value="SULFITE EXPORTER TAUE_SAFE FAMILY PROTEIN 5-RELATED"/>
    <property type="match status" value="1"/>
</dbReference>
<proteinExistence type="predicted"/>
<feature type="region of interest" description="Disordered" evidence="5">
    <location>
        <begin position="200"/>
        <end position="224"/>
    </location>
</feature>
<comment type="subcellular location">
    <subcellularLocation>
        <location evidence="1">Membrane</location>
        <topology evidence="1">Multi-pass membrane protein</topology>
    </subcellularLocation>
</comment>
<feature type="transmembrane region" description="Helical" evidence="6">
    <location>
        <begin position="457"/>
        <end position="479"/>
    </location>
</feature>
<protein>
    <recommendedName>
        <fullName evidence="9">Sulfite exporter TauE/SafE</fullName>
    </recommendedName>
</protein>
<feature type="transmembrane region" description="Helical" evidence="6">
    <location>
        <begin position="413"/>
        <end position="436"/>
    </location>
</feature>
<dbReference type="Pfam" id="PF01925">
    <property type="entry name" value="TauE"/>
    <property type="match status" value="1"/>
</dbReference>
<feature type="transmembrane region" description="Helical" evidence="6">
    <location>
        <begin position="309"/>
        <end position="330"/>
    </location>
</feature>
<evidence type="ECO:0008006" key="9">
    <source>
        <dbReference type="Google" id="ProtNLM"/>
    </source>
</evidence>
<keyword evidence="2 6" id="KW-0812">Transmembrane</keyword>
<keyword evidence="8" id="KW-1185">Reference proteome</keyword>
<comment type="caution">
    <text evidence="7">The sequence shown here is derived from an EMBL/GenBank/DDBJ whole genome shotgun (WGS) entry which is preliminary data.</text>
</comment>
<evidence type="ECO:0000313" key="7">
    <source>
        <dbReference type="EMBL" id="GAX28672.1"/>
    </source>
</evidence>
<dbReference type="InterPro" id="IPR002781">
    <property type="entry name" value="TM_pro_TauE-like"/>
</dbReference>
<accession>A0A1Z5KRD9</accession>
<gene>
    <name evidence="7" type="ORF">FisN_33Hh054</name>
</gene>
<dbReference type="EMBL" id="BDSP01000278">
    <property type="protein sequence ID" value="GAX28672.1"/>
    <property type="molecule type" value="Genomic_DNA"/>
</dbReference>
<evidence type="ECO:0000256" key="3">
    <source>
        <dbReference type="ARBA" id="ARBA00022989"/>
    </source>
</evidence>
<dbReference type="InParanoid" id="A0A1Z5KRD9"/>